<proteinExistence type="predicted"/>
<organism evidence="2 3">
    <name type="scientific">Corynespora cassiicola Philippines</name>
    <dbReference type="NCBI Taxonomy" id="1448308"/>
    <lineage>
        <taxon>Eukaryota</taxon>
        <taxon>Fungi</taxon>
        <taxon>Dikarya</taxon>
        <taxon>Ascomycota</taxon>
        <taxon>Pezizomycotina</taxon>
        <taxon>Dothideomycetes</taxon>
        <taxon>Pleosporomycetidae</taxon>
        <taxon>Pleosporales</taxon>
        <taxon>Corynesporascaceae</taxon>
        <taxon>Corynespora</taxon>
    </lineage>
</organism>
<sequence>MRDATASPQGGLHALRVAIPNRRVRLRHPLRARMFADVSVLSGCWIGKAWVLQRTRPCVPHSCVEGFCRLHHTSTAWRIVMGCDSHSVIVGMPSYDAVLLQYAAETQSPITLHGNPEGQLVTGNSIPRIQDQEILGKGSLLFYHLSICYGVPPHSYACFYTRVPWNWVHGICWCLGNVDDLEMEMETPCTARWTERWLPTTDPPISNLPSTAPGSKQVLSLGKGGASVHGSRPPRGPRAISEGDVAERLPWLWNPIAQVDREKLLEEPPRRSALSQLQE</sequence>
<feature type="region of interest" description="Disordered" evidence="1">
    <location>
        <begin position="202"/>
        <end position="241"/>
    </location>
</feature>
<keyword evidence="3" id="KW-1185">Reference proteome</keyword>
<dbReference type="AlphaFoldDB" id="A0A2T2NAY6"/>
<evidence type="ECO:0000256" key="1">
    <source>
        <dbReference type="SAM" id="MobiDB-lite"/>
    </source>
</evidence>
<evidence type="ECO:0000313" key="3">
    <source>
        <dbReference type="Proteomes" id="UP000240883"/>
    </source>
</evidence>
<accession>A0A2T2NAY6</accession>
<feature type="compositionally biased region" description="Polar residues" evidence="1">
    <location>
        <begin position="203"/>
        <end position="218"/>
    </location>
</feature>
<gene>
    <name evidence="2" type="ORF">BS50DRAFT_123762</name>
</gene>
<dbReference type="EMBL" id="KZ678141">
    <property type="protein sequence ID" value="PSN62605.1"/>
    <property type="molecule type" value="Genomic_DNA"/>
</dbReference>
<name>A0A2T2NAY6_CORCC</name>
<evidence type="ECO:0000313" key="2">
    <source>
        <dbReference type="EMBL" id="PSN62605.1"/>
    </source>
</evidence>
<protein>
    <submittedName>
        <fullName evidence="2">Uncharacterized protein</fullName>
    </submittedName>
</protein>
<reference evidence="2 3" key="1">
    <citation type="journal article" date="2018" name="Front. Microbiol.">
        <title>Genome-Wide Analysis of Corynespora cassiicola Leaf Fall Disease Putative Effectors.</title>
        <authorList>
            <person name="Lopez D."/>
            <person name="Ribeiro S."/>
            <person name="Label P."/>
            <person name="Fumanal B."/>
            <person name="Venisse J.S."/>
            <person name="Kohler A."/>
            <person name="de Oliveira R.R."/>
            <person name="Labutti K."/>
            <person name="Lipzen A."/>
            <person name="Lail K."/>
            <person name="Bauer D."/>
            <person name="Ohm R.A."/>
            <person name="Barry K.W."/>
            <person name="Spatafora J."/>
            <person name="Grigoriev I.V."/>
            <person name="Martin F.M."/>
            <person name="Pujade-Renaud V."/>
        </authorList>
    </citation>
    <scope>NUCLEOTIDE SEQUENCE [LARGE SCALE GENOMIC DNA]</scope>
    <source>
        <strain evidence="2 3">Philippines</strain>
    </source>
</reference>
<dbReference type="Proteomes" id="UP000240883">
    <property type="component" value="Unassembled WGS sequence"/>
</dbReference>